<proteinExistence type="predicted"/>
<sequence length="224" mass="24783">MSGKAFFPVLMYLQLRSRFVIHGEMAMRTVTLLRNLVTAGSTLLLASCLSILEPVTVVYEAPSNAEGKRCIAQCTYAKNNCFRQCGGQAHDCRIREMQFDALNNAIKTLAEFAESEVPDKKSPGQEPANACQHTLDACAVQCKGDMFCATKCDIDYKFCSAFGGMIAGSSIGMGSAFKGMEFKKRSENVCDKRWCDDLCRDDYRACFIGCGGRTYIENNDRKSK</sequence>
<gene>
    <name evidence="1" type="ORF">ANPL_00960</name>
</gene>
<dbReference type="EMBL" id="CP046391">
    <property type="protein sequence ID" value="QJC27304.1"/>
    <property type="molecule type" value="Genomic_DNA"/>
</dbReference>
<evidence type="ECO:0000313" key="1">
    <source>
        <dbReference type="EMBL" id="QJC27304.1"/>
    </source>
</evidence>
<keyword evidence="2" id="KW-1185">Reference proteome</keyword>
<dbReference type="RefSeq" id="WP_169192944.1">
    <property type="nucleotide sequence ID" value="NZ_CP046391.1"/>
</dbReference>
<accession>A0A858PXJ8</accession>
<dbReference type="Proteomes" id="UP000500930">
    <property type="component" value="Chromosome"/>
</dbReference>
<dbReference type="KEGG" id="aplt:ANPL_00960"/>
<dbReference type="AlphaFoldDB" id="A0A858PXJ8"/>
<name>A0A858PXJ8_9RICK</name>
<protein>
    <submittedName>
        <fullName evidence="1">Uncharacterized protein</fullName>
    </submittedName>
</protein>
<evidence type="ECO:0000313" key="2">
    <source>
        <dbReference type="Proteomes" id="UP000500930"/>
    </source>
</evidence>
<organism evidence="1 2">
    <name type="scientific">Anaplasma platys</name>
    <dbReference type="NCBI Taxonomy" id="949"/>
    <lineage>
        <taxon>Bacteria</taxon>
        <taxon>Pseudomonadati</taxon>
        <taxon>Pseudomonadota</taxon>
        <taxon>Alphaproteobacteria</taxon>
        <taxon>Rickettsiales</taxon>
        <taxon>Anaplasmataceae</taxon>
        <taxon>Anaplasma</taxon>
    </lineage>
</organism>
<reference evidence="1 2" key="1">
    <citation type="journal article" date="2020" name="Pathogens">
        <title>First Whole Genome Sequence of Anaplasma platys, an Obligate Intracellular Rickettsial Pathogen of Dogs.</title>
        <authorList>
            <person name="Llanes A."/>
            <person name="Rajeev S."/>
        </authorList>
    </citation>
    <scope>NUCLEOTIDE SEQUENCE [LARGE SCALE GENOMIC DNA]</scope>
    <source>
        <strain evidence="1 2">S3</strain>
    </source>
</reference>